<dbReference type="Proteomes" id="UP001193035">
    <property type="component" value="Unassembled WGS sequence"/>
</dbReference>
<keyword evidence="4" id="KW-1185">Reference proteome</keyword>
<feature type="transmembrane region" description="Helical" evidence="1">
    <location>
        <begin position="235"/>
        <end position="256"/>
    </location>
</feature>
<keyword evidence="1" id="KW-1133">Transmembrane helix</keyword>
<comment type="caution">
    <text evidence="3">The sequence shown here is derived from an EMBL/GenBank/DDBJ whole genome shotgun (WGS) entry which is preliminary data.</text>
</comment>
<reference evidence="3 4" key="1">
    <citation type="submission" date="2019-05" db="EMBL/GenBank/DDBJ databases">
        <title>Ruegeria sp. nov., isolated from tidal flat.</title>
        <authorList>
            <person name="Kim W."/>
        </authorList>
    </citation>
    <scope>NUCLEOTIDE SEQUENCE [LARGE SCALE GENOMIC DNA]</scope>
    <source>
        <strain evidence="3 4">CAU 1488</strain>
    </source>
</reference>
<sequence length="334" mass="36298">MPRLAGLQLLRALAALMVLTGHVIAEAEHYFTVDLAGDRIPWTRGVDIFFVISGFIITLSAARHADRPGAFLWRRLLRVAPLYYLFTTLMVAVLVLAPSAAKETELDPVQILSSYLFLPYERHDGRIAPVLSPGWTLNYEVFFYALAALALTLPRPFRVLAAALVTLSALSLLRPGNPALVFWTNPLILEFLFGIALARLWQRGYRRPSVMLALASGALGLVLLAALDSTPLPRFVAAGLPAALLVAAGTLFCPPGRLPLQRIGDASYALYLSHRFALRLLTLILLPALPPGAAWIYVALACTASIAVALITHIAVEAPLMRAFDRPARRGLPA</sequence>
<feature type="domain" description="Acyltransferase 3" evidence="2">
    <location>
        <begin position="5"/>
        <end position="312"/>
    </location>
</feature>
<dbReference type="InterPro" id="IPR050879">
    <property type="entry name" value="Acyltransferase_3"/>
</dbReference>
<organism evidence="3 4">
    <name type="scientific">Ruegeria sediminis</name>
    <dbReference type="NCBI Taxonomy" id="2583820"/>
    <lineage>
        <taxon>Bacteria</taxon>
        <taxon>Pseudomonadati</taxon>
        <taxon>Pseudomonadota</taxon>
        <taxon>Alphaproteobacteria</taxon>
        <taxon>Rhodobacterales</taxon>
        <taxon>Roseobacteraceae</taxon>
        <taxon>Ruegeria</taxon>
    </lineage>
</organism>
<gene>
    <name evidence="3" type="ORF">FGK63_16295</name>
</gene>
<protein>
    <submittedName>
        <fullName evidence="3">Acyltransferase</fullName>
    </submittedName>
</protein>
<evidence type="ECO:0000256" key="1">
    <source>
        <dbReference type="SAM" id="Phobius"/>
    </source>
</evidence>
<feature type="transmembrane region" description="Helical" evidence="1">
    <location>
        <begin position="210"/>
        <end position="229"/>
    </location>
</feature>
<feature type="transmembrane region" description="Helical" evidence="1">
    <location>
        <begin position="41"/>
        <end position="62"/>
    </location>
</feature>
<evidence type="ECO:0000313" key="3">
    <source>
        <dbReference type="EMBL" id="TMV05602.1"/>
    </source>
</evidence>
<feature type="transmembrane region" description="Helical" evidence="1">
    <location>
        <begin position="268"/>
        <end position="289"/>
    </location>
</feature>
<evidence type="ECO:0000259" key="2">
    <source>
        <dbReference type="Pfam" id="PF01757"/>
    </source>
</evidence>
<keyword evidence="1" id="KW-0812">Transmembrane</keyword>
<dbReference type="Pfam" id="PF01757">
    <property type="entry name" value="Acyl_transf_3"/>
    <property type="match status" value="1"/>
</dbReference>
<keyword evidence="1" id="KW-0472">Membrane</keyword>
<proteinExistence type="predicted"/>
<keyword evidence="3" id="KW-0808">Transferase</keyword>
<dbReference type="RefSeq" id="WP_138844190.1">
    <property type="nucleotide sequence ID" value="NZ_VCPD01000006.1"/>
</dbReference>
<dbReference type="PANTHER" id="PTHR23028">
    <property type="entry name" value="ACETYLTRANSFERASE"/>
    <property type="match status" value="1"/>
</dbReference>
<dbReference type="GO" id="GO:0016746">
    <property type="term" value="F:acyltransferase activity"/>
    <property type="evidence" value="ECO:0007669"/>
    <property type="project" value="UniProtKB-KW"/>
</dbReference>
<keyword evidence="3" id="KW-0012">Acyltransferase</keyword>
<dbReference type="PANTHER" id="PTHR23028:SF131">
    <property type="entry name" value="BLR2367 PROTEIN"/>
    <property type="match status" value="1"/>
</dbReference>
<feature type="transmembrane region" description="Helical" evidence="1">
    <location>
        <begin position="180"/>
        <end position="198"/>
    </location>
</feature>
<dbReference type="InterPro" id="IPR002656">
    <property type="entry name" value="Acyl_transf_3_dom"/>
</dbReference>
<dbReference type="EMBL" id="VCPD01000006">
    <property type="protein sequence ID" value="TMV05602.1"/>
    <property type="molecule type" value="Genomic_DNA"/>
</dbReference>
<evidence type="ECO:0000313" key="4">
    <source>
        <dbReference type="Proteomes" id="UP001193035"/>
    </source>
</evidence>
<accession>A0ABY2WUA6</accession>
<feature type="transmembrane region" description="Helical" evidence="1">
    <location>
        <begin position="295"/>
        <end position="316"/>
    </location>
</feature>
<feature type="transmembrane region" description="Helical" evidence="1">
    <location>
        <begin position="82"/>
        <end position="101"/>
    </location>
</feature>
<name>A0ABY2WUA6_9RHOB</name>